<evidence type="ECO:0000256" key="1">
    <source>
        <dbReference type="ARBA" id="ARBA00006484"/>
    </source>
</evidence>
<gene>
    <name evidence="6" type="ORF">ACHAWU_007500</name>
</gene>
<feature type="chain" id="PRO_5044811440" description="Ketoreductase domain-containing protein" evidence="4">
    <location>
        <begin position="31"/>
        <end position="1185"/>
    </location>
</feature>
<organism evidence="6 7">
    <name type="scientific">Discostella pseudostelligera</name>
    <dbReference type="NCBI Taxonomy" id="259834"/>
    <lineage>
        <taxon>Eukaryota</taxon>
        <taxon>Sar</taxon>
        <taxon>Stramenopiles</taxon>
        <taxon>Ochrophyta</taxon>
        <taxon>Bacillariophyta</taxon>
        <taxon>Coscinodiscophyceae</taxon>
        <taxon>Thalassiosirophycidae</taxon>
        <taxon>Stephanodiscales</taxon>
        <taxon>Stephanodiscaceae</taxon>
        <taxon>Discostella</taxon>
    </lineage>
</organism>
<dbReference type="Gene3D" id="3.40.50.720">
    <property type="entry name" value="NAD(P)-binding Rossmann-like Domain"/>
    <property type="match status" value="1"/>
</dbReference>
<feature type="compositionally biased region" description="Low complexity" evidence="3">
    <location>
        <begin position="675"/>
        <end position="693"/>
    </location>
</feature>
<keyword evidence="2" id="KW-0560">Oxidoreductase</keyword>
<proteinExistence type="inferred from homology"/>
<keyword evidence="4" id="KW-0732">Signal</keyword>
<dbReference type="GO" id="GO:0016491">
    <property type="term" value="F:oxidoreductase activity"/>
    <property type="evidence" value="ECO:0007669"/>
    <property type="project" value="UniProtKB-KW"/>
</dbReference>
<dbReference type="InterPro" id="IPR036291">
    <property type="entry name" value="NAD(P)-bd_dom_sf"/>
</dbReference>
<sequence length="1185" mass="131042">MKMKMKLILSPTIVASAALLLLCPTHYIHSNGPLDHVNYLPAFSFVVVVEGTSTTTSSVAPTKNHMIGLMQMRRQNQQRPRSSQSQEDEIDEEQHWNSYFSSLGNGVFQKNHYRSSDSSLSISTTPNTLLLSRRKQQKQQRNISAIQLTKSTNRDGDTTSSVEAKQQGRQQCNKNRRSRNKHGGQDSQVASMLVQQCSSSSSGISSSGNSFHGSNGNKDGGEGSNYHLRDSSTSMDSQTNYYRTDRSGGRSTQPTLKKVLTPPSVPPIKLIVPQPRKKELWLPWPLGAIRNDFYSFAASEEQRRQHGFNEEAGFNRQQQSQWPEWQIQQDSIMHRSRDWATRMLHRGGGSLRRINFPALFHGSRKGGAGNVEEEHGVASAIGDNNIEYGTSSRYWSKDPTTSMATASATMGKKDKNNKFEKQTNTFGMKRPKQQQYDGSFRGGENNVVDQSSEHGKHFDKDVVLRYLKLQASVRLRQLGYVGGDFSIHLPPAAPVLLFYYMLPSKQDPIRRLVKYSLTGATLSWMHSEATKYRRFSPLPVIKGVNVRRPNLPPFLPEEWAGIDGDDGGGSVAVAAAAASNFKIGRRSNDAASTSHASKKVDKEHGTDSSKNIDSGDGEVDSQQSPHHLWDPFQSFGTISSAYRTWLEGHNMQNKQLHRQRRIQVRDQLLMLKKTSSVSASNSTSTSSATTNNSDMGYALVTGASSGIGRALAVELARYHIPLILVARDLSRLRAVAEDIETHYDVPCRILRADLSSPDSASRIHAATKSAGLNVDILVNNAGVCTHGDFVDGDETDMAQMMLVNIGAVTQLSRLYGEDMKERRRGRILFVSSMCGVLPGNPGVAVYAASTAYKKSLAMSLGREMERFGVGVTCLLPGAVKDTSFASRSGVEQAACFHFPGYAKSAEVIAGEGVKGLMLGYPEVFVGWHNRVFAKAVLPMLPQRFSIMIGEWAWNPWQWGDVMPQRRGVVEKSDQLDEKTSSLFNFAPSTSWKFLRPPPSNQIQLPEVAKSKTGHAADMPPPAIEIVDPGGDIANSIRHTEVVSETLHLKSEDVISDHTHDDAFRQTTETTVGKDANHYVDHQGESNQIEETKNLEVGAEVPPPRSLELPPSSALLPIPLPTDAVAIFEAGIISSPSSGNESLQNHDAQLEGSTESQQSSDDNYQTWYPSMMDKREYDFYDRRLNY</sequence>
<dbReference type="PANTHER" id="PTHR43899">
    <property type="entry name" value="RH59310P"/>
    <property type="match status" value="1"/>
</dbReference>
<feature type="compositionally biased region" description="Basic and acidic residues" evidence="3">
    <location>
        <begin position="598"/>
        <end position="607"/>
    </location>
</feature>
<keyword evidence="7" id="KW-1185">Reference proteome</keyword>
<reference evidence="6 7" key="1">
    <citation type="submission" date="2024-10" db="EMBL/GenBank/DDBJ databases">
        <title>Updated reference genomes for cyclostephanoid diatoms.</title>
        <authorList>
            <person name="Roberts W.R."/>
            <person name="Alverson A.J."/>
        </authorList>
    </citation>
    <scope>NUCLEOTIDE SEQUENCE [LARGE SCALE GENOMIC DNA]</scope>
    <source>
        <strain evidence="6 7">AJA232-27</strain>
    </source>
</reference>
<feature type="compositionally biased region" description="Polar residues" evidence="3">
    <location>
        <begin position="231"/>
        <end position="242"/>
    </location>
</feature>
<dbReference type="PRINTS" id="PR00081">
    <property type="entry name" value="GDHRDH"/>
</dbReference>
<comment type="caution">
    <text evidence="6">The sequence shown here is derived from an EMBL/GenBank/DDBJ whole genome shotgun (WGS) entry which is preliminary data.</text>
</comment>
<comment type="similarity">
    <text evidence="1">Belongs to the short-chain dehydrogenases/reductases (SDR) family.</text>
</comment>
<dbReference type="EMBL" id="JALLBG020000196">
    <property type="protein sequence ID" value="KAL3759756.1"/>
    <property type="molecule type" value="Genomic_DNA"/>
</dbReference>
<dbReference type="PANTHER" id="PTHR43899:SF13">
    <property type="entry name" value="RH59310P"/>
    <property type="match status" value="1"/>
</dbReference>
<dbReference type="Proteomes" id="UP001530293">
    <property type="component" value="Unassembled WGS sequence"/>
</dbReference>
<protein>
    <recommendedName>
        <fullName evidence="5">Ketoreductase domain-containing protein</fullName>
    </recommendedName>
</protein>
<dbReference type="SUPFAM" id="SSF51735">
    <property type="entry name" value="NAD(P)-binding Rossmann-fold domains"/>
    <property type="match status" value="1"/>
</dbReference>
<dbReference type="InterPro" id="IPR002347">
    <property type="entry name" value="SDR_fam"/>
</dbReference>
<feature type="region of interest" description="Disordered" evidence="3">
    <location>
        <begin position="586"/>
        <end position="626"/>
    </location>
</feature>
<dbReference type="SMART" id="SM00822">
    <property type="entry name" value="PKS_KR"/>
    <property type="match status" value="1"/>
</dbReference>
<feature type="region of interest" description="Disordered" evidence="3">
    <location>
        <begin position="132"/>
        <end position="261"/>
    </location>
</feature>
<feature type="domain" description="Ketoreductase" evidence="5">
    <location>
        <begin position="696"/>
        <end position="882"/>
    </location>
</feature>
<feature type="region of interest" description="Disordered" evidence="3">
    <location>
        <begin position="675"/>
        <end position="695"/>
    </location>
</feature>
<evidence type="ECO:0000256" key="2">
    <source>
        <dbReference type="ARBA" id="ARBA00023002"/>
    </source>
</evidence>
<feature type="compositionally biased region" description="Polar residues" evidence="3">
    <location>
        <begin position="158"/>
        <end position="173"/>
    </location>
</feature>
<dbReference type="Pfam" id="PF00106">
    <property type="entry name" value="adh_short"/>
    <property type="match status" value="1"/>
</dbReference>
<evidence type="ECO:0000256" key="4">
    <source>
        <dbReference type="SAM" id="SignalP"/>
    </source>
</evidence>
<dbReference type="InterPro" id="IPR057326">
    <property type="entry name" value="KR_dom"/>
</dbReference>
<feature type="compositionally biased region" description="Low complexity" evidence="3">
    <location>
        <begin position="73"/>
        <end position="85"/>
    </location>
</feature>
<evidence type="ECO:0000313" key="7">
    <source>
        <dbReference type="Proteomes" id="UP001530293"/>
    </source>
</evidence>
<feature type="compositionally biased region" description="Polar residues" evidence="3">
    <location>
        <begin position="185"/>
        <end position="197"/>
    </location>
</feature>
<feature type="compositionally biased region" description="Polar residues" evidence="3">
    <location>
        <begin position="142"/>
        <end position="151"/>
    </location>
</feature>
<dbReference type="AlphaFoldDB" id="A0ABD3MCU8"/>
<feature type="region of interest" description="Disordered" evidence="3">
    <location>
        <begin position="73"/>
        <end position="93"/>
    </location>
</feature>
<feature type="compositionally biased region" description="Low complexity" evidence="3">
    <location>
        <begin position="198"/>
        <end position="217"/>
    </location>
</feature>
<dbReference type="InterPro" id="IPR051019">
    <property type="entry name" value="VLCFA-Steroid_DH"/>
</dbReference>
<feature type="signal peptide" evidence="4">
    <location>
        <begin position="1"/>
        <end position="30"/>
    </location>
</feature>
<evidence type="ECO:0000313" key="6">
    <source>
        <dbReference type="EMBL" id="KAL3759756.1"/>
    </source>
</evidence>
<name>A0ABD3MCU8_9STRA</name>
<evidence type="ECO:0000259" key="5">
    <source>
        <dbReference type="SMART" id="SM00822"/>
    </source>
</evidence>
<evidence type="ECO:0000256" key="3">
    <source>
        <dbReference type="SAM" id="MobiDB-lite"/>
    </source>
</evidence>
<accession>A0ABD3MCU8</accession>
<feature type="region of interest" description="Disordered" evidence="3">
    <location>
        <begin position="1136"/>
        <end position="1166"/>
    </location>
</feature>